<reference evidence="1" key="1">
    <citation type="submission" date="2021-05" db="EMBL/GenBank/DDBJ databases">
        <authorList>
            <person name="Alioto T."/>
            <person name="Alioto T."/>
            <person name="Gomez Garrido J."/>
        </authorList>
    </citation>
    <scope>NUCLEOTIDE SEQUENCE</scope>
</reference>
<dbReference type="AlphaFoldDB" id="A0A8D8LFJ1"/>
<proteinExistence type="predicted"/>
<protein>
    <submittedName>
        <fullName evidence="1">Uncharacterized protein</fullName>
    </submittedName>
</protein>
<dbReference type="EMBL" id="HBUF01012850">
    <property type="protein sequence ID" value="CAG6608715.1"/>
    <property type="molecule type" value="Transcribed_RNA"/>
</dbReference>
<accession>A0A8D8LFJ1</accession>
<name>A0A8D8LFJ1_9HEMI</name>
<evidence type="ECO:0000313" key="1">
    <source>
        <dbReference type="EMBL" id="CAG6608715.1"/>
    </source>
</evidence>
<sequence>MRTSHILKIRRPSQILKIPRTPQIQKYSEHHFKNTQKTPQIIKIIRLLSIGMYTQKILKILRTQRKKLCCQNHNIVHLVKVNILYAHCGAQTLTSLLRVCRLTTQPLRSFCLINNKDIIICVCLLCV</sequence>
<organism evidence="1">
    <name type="scientific">Cacopsylla melanoneura</name>
    <dbReference type="NCBI Taxonomy" id="428564"/>
    <lineage>
        <taxon>Eukaryota</taxon>
        <taxon>Metazoa</taxon>
        <taxon>Ecdysozoa</taxon>
        <taxon>Arthropoda</taxon>
        <taxon>Hexapoda</taxon>
        <taxon>Insecta</taxon>
        <taxon>Pterygota</taxon>
        <taxon>Neoptera</taxon>
        <taxon>Paraneoptera</taxon>
        <taxon>Hemiptera</taxon>
        <taxon>Sternorrhyncha</taxon>
        <taxon>Psylloidea</taxon>
        <taxon>Psyllidae</taxon>
        <taxon>Psyllinae</taxon>
        <taxon>Cacopsylla</taxon>
    </lineage>
</organism>